<evidence type="ECO:0000313" key="6">
    <source>
        <dbReference type="EMBL" id="OCK78389.1"/>
    </source>
</evidence>
<comment type="subcellular location">
    <subcellularLocation>
        <location evidence="1">Membrane</location>
    </subcellularLocation>
</comment>
<dbReference type="Gene3D" id="1.20.120.550">
    <property type="entry name" value="Membrane associated eicosanoid/glutathione metabolism-like domain"/>
    <property type="match status" value="1"/>
</dbReference>
<dbReference type="OrthoDB" id="2122304at2759"/>
<feature type="transmembrane region" description="Helical" evidence="5">
    <location>
        <begin position="126"/>
        <end position="147"/>
    </location>
</feature>
<organism evidence="6 7">
    <name type="scientific">Lepidopterella palustris CBS 459.81</name>
    <dbReference type="NCBI Taxonomy" id="1314670"/>
    <lineage>
        <taxon>Eukaryota</taxon>
        <taxon>Fungi</taxon>
        <taxon>Dikarya</taxon>
        <taxon>Ascomycota</taxon>
        <taxon>Pezizomycotina</taxon>
        <taxon>Dothideomycetes</taxon>
        <taxon>Pleosporomycetidae</taxon>
        <taxon>Mytilinidiales</taxon>
        <taxon>Argynnaceae</taxon>
        <taxon>Lepidopterella</taxon>
    </lineage>
</organism>
<feature type="transmembrane region" description="Helical" evidence="5">
    <location>
        <begin position="6"/>
        <end position="23"/>
    </location>
</feature>
<dbReference type="AlphaFoldDB" id="A0A8E2JDD8"/>
<evidence type="ECO:0000256" key="2">
    <source>
        <dbReference type="ARBA" id="ARBA00022692"/>
    </source>
</evidence>
<dbReference type="Proteomes" id="UP000250266">
    <property type="component" value="Unassembled WGS sequence"/>
</dbReference>
<evidence type="ECO:0000313" key="7">
    <source>
        <dbReference type="Proteomes" id="UP000250266"/>
    </source>
</evidence>
<accession>A0A8E2JDD8</accession>
<evidence type="ECO:0000256" key="1">
    <source>
        <dbReference type="ARBA" id="ARBA00004370"/>
    </source>
</evidence>
<protein>
    <submittedName>
        <fullName evidence="6">Uncharacterized protein</fullName>
    </submittedName>
</protein>
<dbReference type="EMBL" id="KV745062">
    <property type="protein sequence ID" value="OCK78389.1"/>
    <property type="molecule type" value="Genomic_DNA"/>
</dbReference>
<keyword evidence="7" id="KW-1185">Reference proteome</keyword>
<reference evidence="6 7" key="1">
    <citation type="journal article" date="2016" name="Nat. Commun.">
        <title>Ectomycorrhizal ecology is imprinted in the genome of the dominant symbiotic fungus Cenococcum geophilum.</title>
        <authorList>
            <consortium name="DOE Joint Genome Institute"/>
            <person name="Peter M."/>
            <person name="Kohler A."/>
            <person name="Ohm R.A."/>
            <person name="Kuo A."/>
            <person name="Krutzmann J."/>
            <person name="Morin E."/>
            <person name="Arend M."/>
            <person name="Barry K.W."/>
            <person name="Binder M."/>
            <person name="Choi C."/>
            <person name="Clum A."/>
            <person name="Copeland A."/>
            <person name="Grisel N."/>
            <person name="Haridas S."/>
            <person name="Kipfer T."/>
            <person name="LaButti K."/>
            <person name="Lindquist E."/>
            <person name="Lipzen A."/>
            <person name="Maire R."/>
            <person name="Meier B."/>
            <person name="Mihaltcheva S."/>
            <person name="Molinier V."/>
            <person name="Murat C."/>
            <person name="Poggeler S."/>
            <person name="Quandt C.A."/>
            <person name="Sperisen C."/>
            <person name="Tritt A."/>
            <person name="Tisserant E."/>
            <person name="Crous P.W."/>
            <person name="Henrissat B."/>
            <person name="Nehls U."/>
            <person name="Egli S."/>
            <person name="Spatafora J.W."/>
            <person name="Grigoriev I.V."/>
            <person name="Martin F.M."/>
        </authorList>
    </citation>
    <scope>NUCLEOTIDE SEQUENCE [LARGE SCALE GENOMIC DNA]</scope>
    <source>
        <strain evidence="6 7">CBS 459.81</strain>
    </source>
</reference>
<name>A0A8E2JDD8_9PEZI</name>
<dbReference type="PANTHER" id="PTHR35371:SF1">
    <property type="entry name" value="BLR7753 PROTEIN"/>
    <property type="match status" value="1"/>
</dbReference>
<gene>
    <name evidence="6" type="ORF">K432DRAFT_383901</name>
</gene>
<keyword evidence="4 5" id="KW-0472">Membrane</keyword>
<dbReference type="GO" id="GO:0016020">
    <property type="term" value="C:membrane"/>
    <property type="evidence" value="ECO:0007669"/>
    <property type="project" value="UniProtKB-SubCell"/>
</dbReference>
<dbReference type="Pfam" id="PF01124">
    <property type="entry name" value="MAPEG"/>
    <property type="match status" value="1"/>
</dbReference>
<evidence type="ECO:0000256" key="5">
    <source>
        <dbReference type="SAM" id="Phobius"/>
    </source>
</evidence>
<sequence>MAPNWSIYTIPAYYILGFIPHVYGTKIISKANNGYFDNVNPHGVLTIESYKRLPKDVFTRYERAEAAHRNIMENMSLFVAAVILGNVAKIEPEILNTIVGGNLAIRVLYTVLYIRTTKAEYSYLRSLVWMSSVASLMYLVVKAGNALA</sequence>
<dbReference type="PANTHER" id="PTHR35371">
    <property type="entry name" value="INNER MEMBRANE PROTEIN"/>
    <property type="match status" value="1"/>
</dbReference>
<dbReference type="InterPro" id="IPR001129">
    <property type="entry name" value="Membr-assoc_MAPEG"/>
</dbReference>
<keyword evidence="3 5" id="KW-1133">Transmembrane helix</keyword>
<dbReference type="InterPro" id="IPR023352">
    <property type="entry name" value="MAPEG-like_dom_sf"/>
</dbReference>
<dbReference type="SUPFAM" id="SSF161084">
    <property type="entry name" value="MAPEG domain-like"/>
    <property type="match status" value="1"/>
</dbReference>
<proteinExistence type="predicted"/>
<evidence type="ECO:0000256" key="4">
    <source>
        <dbReference type="ARBA" id="ARBA00023136"/>
    </source>
</evidence>
<evidence type="ECO:0000256" key="3">
    <source>
        <dbReference type="ARBA" id="ARBA00022989"/>
    </source>
</evidence>
<keyword evidence="2 5" id="KW-0812">Transmembrane</keyword>